<dbReference type="Proteomes" id="UP000177579">
    <property type="component" value="Unassembled WGS sequence"/>
</dbReference>
<dbReference type="SUPFAM" id="SSF103473">
    <property type="entry name" value="MFS general substrate transporter"/>
    <property type="match status" value="1"/>
</dbReference>
<keyword evidence="1" id="KW-0472">Membrane</keyword>
<organism evidence="2 3">
    <name type="scientific">Candidatus Falkowbacteria bacterium RIFOXYD2_FULL_34_120</name>
    <dbReference type="NCBI Taxonomy" id="1798007"/>
    <lineage>
        <taxon>Bacteria</taxon>
        <taxon>Candidatus Falkowiibacteriota</taxon>
    </lineage>
</organism>
<feature type="transmembrane region" description="Helical" evidence="1">
    <location>
        <begin position="287"/>
        <end position="305"/>
    </location>
</feature>
<sequence>MDKYHNHFHITKHLHLRNFLHNEYNDLVIADTFRLLAISMVSLFIPIFLLNSSFSILEVAFMELGVFVGAILFHFLTLKFLNAFGGVKRVMIWSYVIYILMYLALRYTDFLVAGFGKVIFLIIIAVLDVSASCFYWTTHHVYFFKSTKSRNAGKKLGILLSVPTIAGISSPFLGSILIDNFSFHTTFLVSAILMIIASSALFFSRDIKTEIDMSLKKSFNFHNPRTNIIFFIQGLGYAAVGFIWPILLFLFSIELISMGFLYLFSNIVYAAISYFGGKKTDNDHSNLIGRVGAVGHGFSMIFRALSTTILAMTAFQTMGGFFGGLVHIAIDADFFRNSHKDMANAIMCREIYMNLGRAFLVFILIILLFYFPVRQVFIGALIFSGFLTFILSILIKARPNNEEIECCE</sequence>
<dbReference type="Gene3D" id="1.20.1250.20">
    <property type="entry name" value="MFS general substrate transporter like domains"/>
    <property type="match status" value="1"/>
</dbReference>
<comment type="caution">
    <text evidence="2">The sequence shown here is derived from an EMBL/GenBank/DDBJ whole genome shotgun (WGS) entry which is preliminary data.</text>
</comment>
<dbReference type="AlphaFoldDB" id="A0A1F5TRJ1"/>
<feature type="transmembrane region" description="Helical" evidence="1">
    <location>
        <begin position="184"/>
        <end position="207"/>
    </location>
</feature>
<feature type="transmembrane region" description="Helical" evidence="1">
    <location>
        <begin position="228"/>
        <end position="249"/>
    </location>
</feature>
<feature type="transmembrane region" description="Helical" evidence="1">
    <location>
        <begin position="27"/>
        <end position="50"/>
    </location>
</feature>
<accession>A0A1F5TRJ1</accession>
<feature type="transmembrane region" description="Helical" evidence="1">
    <location>
        <begin position="255"/>
        <end position="275"/>
    </location>
</feature>
<feature type="transmembrane region" description="Helical" evidence="1">
    <location>
        <begin position="311"/>
        <end position="330"/>
    </location>
</feature>
<feature type="transmembrane region" description="Helical" evidence="1">
    <location>
        <begin position="156"/>
        <end position="178"/>
    </location>
</feature>
<keyword evidence="1" id="KW-1133">Transmembrane helix</keyword>
<reference evidence="2 3" key="1">
    <citation type="journal article" date="2016" name="Nat. Commun.">
        <title>Thousands of microbial genomes shed light on interconnected biogeochemical processes in an aquifer system.</title>
        <authorList>
            <person name="Anantharaman K."/>
            <person name="Brown C.T."/>
            <person name="Hug L.A."/>
            <person name="Sharon I."/>
            <person name="Castelle C.J."/>
            <person name="Probst A.J."/>
            <person name="Thomas B.C."/>
            <person name="Singh A."/>
            <person name="Wilkins M.J."/>
            <person name="Karaoz U."/>
            <person name="Brodie E.L."/>
            <person name="Williams K.H."/>
            <person name="Hubbard S.S."/>
            <person name="Banfield J.F."/>
        </authorList>
    </citation>
    <scope>NUCLEOTIDE SEQUENCE [LARGE SCALE GENOMIC DNA]</scope>
</reference>
<name>A0A1F5TRJ1_9BACT</name>
<feature type="transmembrane region" description="Helical" evidence="1">
    <location>
        <begin position="114"/>
        <end position="136"/>
    </location>
</feature>
<evidence type="ECO:0000256" key="1">
    <source>
        <dbReference type="SAM" id="Phobius"/>
    </source>
</evidence>
<dbReference type="InterPro" id="IPR036259">
    <property type="entry name" value="MFS_trans_sf"/>
</dbReference>
<feature type="transmembrane region" description="Helical" evidence="1">
    <location>
        <begin position="90"/>
        <end position="108"/>
    </location>
</feature>
<evidence type="ECO:0000313" key="3">
    <source>
        <dbReference type="Proteomes" id="UP000177579"/>
    </source>
</evidence>
<proteinExistence type="predicted"/>
<dbReference type="Pfam" id="PF07690">
    <property type="entry name" value="MFS_1"/>
    <property type="match status" value="1"/>
</dbReference>
<feature type="transmembrane region" description="Helical" evidence="1">
    <location>
        <begin position="56"/>
        <end position="78"/>
    </location>
</feature>
<dbReference type="EMBL" id="MFGO01000013">
    <property type="protein sequence ID" value="OGF41181.1"/>
    <property type="molecule type" value="Genomic_DNA"/>
</dbReference>
<feature type="transmembrane region" description="Helical" evidence="1">
    <location>
        <begin position="351"/>
        <end position="371"/>
    </location>
</feature>
<dbReference type="InterPro" id="IPR011701">
    <property type="entry name" value="MFS"/>
</dbReference>
<feature type="transmembrane region" description="Helical" evidence="1">
    <location>
        <begin position="377"/>
        <end position="395"/>
    </location>
</feature>
<evidence type="ECO:0008006" key="4">
    <source>
        <dbReference type="Google" id="ProtNLM"/>
    </source>
</evidence>
<protein>
    <recommendedName>
        <fullName evidence="4">Major facilitator superfamily (MFS) profile domain-containing protein</fullName>
    </recommendedName>
</protein>
<dbReference type="GO" id="GO:0022857">
    <property type="term" value="F:transmembrane transporter activity"/>
    <property type="evidence" value="ECO:0007669"/>
    <property type="project" value="InterPro"/>
</dbReference>
<gene>
    <name evidence="2" type="ORF">A2531_01535</name>
</gene>
<evidence type="ECO:0000313" key="2">
    <source>
        <dbReference type="EMBL" id="OGF41181.1"/>
    </source>
</evidence>
<keyword evidence="1" id="KW-0812">Transmembrane</keyword>